<keyword evidence="1" id="KW-0472">Membrane</keyword>
<reference evidence="2 3" key="1">
    <citation type="submission" date="2018-11" db="EMBL/GenBank/DDBJ databases">
        <authorList>
            <consortium name="Pathogen Informatics"/>
        </authorList>
    </citation>
    <scope>NUCLEOTIDE SEQUENCE [LARGE SCALE GENOMIC DNA]</scope>
    <source>
        <strain evidence="2 3">MHpl1</strain>
    </source>
</reference>
<keyword evidence="1" id="KW-1133">Transmembrane helix</keyword>
<evidence type="ECO:0000313" key="2">
    <source>
        <dbReference type="EMBL" id="VDO88567.1"/>
    </source>
</evidence>
<evidence type="ECO:0000256" key="1">
    <source>
        <dbReference type="SAM" id="Phobius"/>
    </source>
</evidence>
<organism evidence="2 3">
    <name type="scientific">Haemonchus placei</name>
    <name type="common">Barber's pole worm</name>
    <dbReference type="NCBI Taxonomy" id="6290"/>
    <lineage>
        <taxon>Eukaryota</taxon>
        <taxon>Metazoa</taxon>
        <taxon>Ecdysozoa</taxon>
        <taxon>Nematoda</taxon>
        <taxon>Chromadorea</taxon>
        <taxon>Rhabditida</taxon>
        <taxon>Rhabditina</taxon>
        <taxon>Rhabditomorpha</taxon>
        <taxon>Strongyloidea</taxon>
        <taxon>Trichostrongylidae</taxon>
        <taxon>Haemonchus</taxon>
    </lineage>
</organism>
<proteinExistence type="predicted"/>
<keyword evidence="3" id="KW-1185">Reference proteome</keyword>
<dbReference type="Proteomes" id="UP000268014">
    <property type="component" value="Unassembled WGS sequence"/>
</dbReference>
<accession>A0A3P7ZW68</accession>
<gene>
    <name evidence="2" type="ORF">HPLM_LOCUS21219</name>
</gene>
<protein>
    <submittedName>
        <fullName evidence="2">Uncharacterized protein</fullName>
    </submittedName>
</protein>
<sequence>MITSQIVGTFFENLYALTRHRNVESDNHSHGVAFVFDVFLLLYISLTIQYHLPLFVPRIHLHGSQSQPHCRHPNTVKSSRKLGIM</sequence>
<dbReference type="AlphaFoldDB" id="A0A3P7ZW68"/>
<dbReference type="EMBL" id="UZAF01023120">
    <property type="protein sequence ID" value="VDO88567.1"/>
    <property type="molecule type" value="Genomic_DNA"/>
</dbReference>
<feature type="transmembrane region" description="Helical" evidence="1">
    <location>
        <begin position="31"/>
        <end position="52"/>
    </location>
</feature>
<name>A0A3P7ZW68_HAEPC</name>
<keyword evidence="1" id="KW-0812">Transmembrane</keyword>
<evidence type="ECO:0000313" key="3">
    <source>
        <dbReference type="Proteomes" id="UP000268014"/>
    </source>
</evidence>